<evidence type="ECO:0000313" key="4">
    <source>
        <dbReference type="Proteomes" id="UP000186406"/>
    </source>
</evidence>
<evidence type="ECO:0000313" key="3">
    <source>
        <dbReference type="EMBL" id="SHO64530.1"/>
    </source>
</evidence>
<evidence type="ECO:0000259" key="2">
    <source>
        <dbReference type="Pfam" id="PF21135"/>
    </source>
</evidence>
<dbReference type="InterPro" id="IPR005106">
    <property type="entry name" value="Asp/hSer_DH_NAD-bd"/>
</dbReference>
<dbReference type="EMBL" id="FRXO01000003">
    <property type="protein sequence ID" value="SHO64530.1"/>
    <property type="molecule type" value="Genomic_DNA"/>
</dbReference>
<dbReference type="CDD" id="cd11616">
    <property type="entry name" value="SAF_DH_OX_like"/>
    <property type="match status" value="1"/>
</dbReference>
<feature type="domain" description="Oxidoreductase DRL-like catalytic" evidence="2">
    <location>
        <begin position="166"/>
        <end position="329"/>
    </location>
</feature>
<dbReference type="GO" id="GO:0050661">
    <property type="term" value="F:NADP binding"/>
    <property type="evidence" value="ECO:0007669"/>
    <property type="project" value="InterPro"/>
</dbReference>
<organism evidence="3 4">
    <name type="scientific">Pseudoxanthobacter soli DSM 19599</name>
    <dbReference type="NCBI Taxonomy" id="1123029"/>
    <lineage>
        <taxon>Bacteria</taxon>
        <taxon>Pseudomonadati</taxon>
        <taxon>Pseudomonadota</taxon>
        <taxon>Alphaproteobacteria</taxon>
        <taxon>Hyphomicrobiales</taxon>
        <taxon>Segnochrobactraceae</taxon>
        <taxon>Pseudoxanthobacter</taxon>
    </lineage>
</organism>
<gene>
    <name evidence="3" type="ORF">SAMN02745172_01743</name>
</gene>
<dbReference type="Pfam" id="PF21135">
    <property type="entry name" value="DRL_cat"/>
    <property type="match status" value="1"/>
</dbReference>
<dbReference type="Gene3D" id="3.40.50.720">
    <property type="entry name" value="NAD(P)-binding Rossmann-like Domain"/>
    <property type="match status" value="1"/>
</dbReference>
<dbReference type="RefSeq" id="WP_073627651.1">
    <property type="nucleotide sequence ID" value="NZ_FRXO01000003.1"/>
</dbReference>
<dbReference type="InterPro" id="IPR048423">
    <property type="entry name" value="DRL_cat"/>
</dbReference>
<dbReference type="OrthoDB" id="9777844at2"/>
<dbReference type="PANTHER" id="PTHR37850">
    <property type="entry name" value="STRU PROTEIN"/>
    <property type="match status" value="1"/>
</dbReference>
<dbReference type="GO" id="GO:0016491">
    <property type="term" value="F:oxidoreductase activity"/>
    <property type="evidence" value="ECO:0007669"/>
    <property type="project" value="InterPro"/>
</dbReference>
<dbReference type="Proteomes" id="UP000186406">
    <property type="component" value="Unassembled WGS sequence"/>
</dbReference>
<protein>
    <submittedName>
        <fullName evidence="3">Predicted homoserine dehydrogenase, contains C-terminal SAF domain</fullName>
    </submittedName>
</protein>
<dbReference type="AlphaFoldDB" id="A0A1M7ZHZ1"/>
<keyword evidence="4" id="KW-1185">Reference proteome</keyword>
<dbReference type="PANTHER" id="PTHR37850:SF2">
    <property type="entry name" value="SAF DOMAIN PROTEIN"/>
    <property type="match status" value="1"/>
</dbReference>
<proteinExistence type="predicted"/>
<dbReference type="STRING" id="1123029.SAMN02745172_01743"/>
<dbReference type="InterPro" id="IPR036291">
    <property type="entry name" value="NAD(P)-bd_dom_sf"/>
</dbReference>
<dbReference type="SUPFAM" id="SSF51735">
    <property type="entry name" value="NAD(P)-binding Rossmann-fold domains"/>
    <property type="match status" value="1"/>
</dbReference>
<dbReference type="Pfam" id="PF03447">
    <property type="entry name" value="NAD_binding_3"/>
    <property type="match status" value="1"/>
</dbReference>
<evidence type="ECO:0000259" key="1">
    <source>
        <dbReference type="Pfam" id="PF03447"/>
    </source>
</evidence>
<name>A0A1M7ZHZ1_9HYPH</name>
<accession>A0A1M7ZHZ1</accession>
<reference evidence="3 4" key="1">
    <citation type="submission" date="2016-12" db="EMBL/GenBank/DDBJ databases">
        <authorList>
            <person name="Song W.-J."/>
            <person name="Kurnit D.M."/>
        </authorList>
    </citation>
    <scope>NUCLEOTIDE SEQUENCE [LARGE SCALE GENOMIC DNA]</scope>
    <source>
        <strain evidence="3 4">DSM 19599</strain>
    </source>
</reference>
<sequence length="445" mass="46940">MTHELARLGQAAELAAYAEARGPITIGLAGAGQMGTDIVVQVALMTGVRIGAICERMPQNAVDAVLMAGHDRAAAVSADTAAAVDRAIEAGAIAITGDYRAMCESGRIDVVIDATGNPNAGTEVALAAMAHGKHVVMLNVEADITIGRFLKAEARKAGVVYTGAAGDEPAAALEVIAFAQSLGFEIVAAGKGKNNPLNFAAVPADYAEEAARRNMNARMLVEFVDGTKTMVEMVAIANATGLVPDVPGMHGPAATREELAQVLCTREDGGVLSRSGVVDYTIGKGVAPGVFCIVKPRHPRVLERMIDLKVGPGPCFSIFRPYHLTSLETPLSAVRAVIHRRPDMEPLDRPVAECAALAKRDLAPGETLGKIGEIDYRGFSMTWSDAREANAVPIGLAERAKVLKPVKAGERLTYDNCAVDEDLAVTRIRRRLDQQDAQFVEGLMA</sequence>
<feature type="domain" description="Aspartate/homoserine dehydrogenase NAD-binding" evidence="1">
    <location>
        <begin position="30"/>
        <end position="159"/>
    </location>
</feature>